<evidence type="ECO:0000259" key="6">
    <source>
        <dbReference type="Pfam" id="PF03976"/>
    </source>
</evidence>
<dbReference type="InterPro" id="IPR022488">
    <property type="entry name" value="PPK2-related"/>
</dbReference>
<reference evidence="7 8" key="1">
    <citation type="submission" date="2023-04" db="EMBL/GenBank/DDBJ databases">
        <title>Forest soil microbial communities from Buena Vista Peninsula, Colon Province, Panama.</title>
        <authorList>
            <person name="Bouskill N."/>
        </authorList>
    </citation>
    <scope>NUCLEOTIDE SEQUENCE [LARGE SCALE GENOMIC DNA]</scope>
    <source>
        <strain evidence="7 8">CFH S0262</strain>
    </source>
</reference>
<comment type="similarity">
    <text evidence="1 4">Belongs to the polyphosphate kinase 2 (PPK2) family. Class I subfamily.</text>
</comment>
<feature type="compositionally biased region" description="Acidic residues" evidence="5">
    <location>
        <begin position="1"/>
        <end position="11"/>
    </location>
</feature>
<dbReference type="InterPro" id="IPR022486">
    <property type="entry name" value="PPK2_PA0141"/>
</dbReference>
<gene>
    <name evidence="7" type="ORF">M2280_002176</name>
</gene>
<feature type="region of interest" description="Disordered" evidence="5">
    <location>
        <begin position="1"/>
        <end position="53"/>
    </location>
</feature>
<evidence type="ECO:0000256" key="3">
    <source>
        <dbReference type="ARBA" id="ARBA00022777"/>
    </source>
</evidence>
<dbReference type="GO" id="GO:0008976">
    <property type="term" value="F:polyphosphate kinase activity"/>
    <property type="evidence" value="ECO:0007669"/>
    <property type="project" value="UniProtKB-EC"/>
</dbReference>
<dbReference type="Gene3D" id="3.40.50.300">
    <property type="entry name" value="P-loop containing nucleotide triphosphate hydrolases"/>
    <property type="match status" value="1"/>
</dbReference>
<accession>A0ABT6M9H0</accession>
<dbReference type="Pfam" id="PF03976">
    <property type="entry name" value="PPK2"/>
    <property type="match status" value="1"/>
</dbReference>
<dbReference type="NCBIfam" id="TIGR03707">
    <property type="entry name" value="PPK2_P_aer"/>
    <property type="match status" value="1"/>
</dbReference>
<feature type="domain" description="Polyphosphate kinase-2-related" evidence="6">
    <location>
        <begin position="57"/>
        <end position="279"/>
    </location>
</feature>
<comment type="caution">
    <text evidence="7">The sequence shown here is derived from an EMBL/GenBank/DDBJ whole genome shotgun (WGS) entry which is preliminary data.</text>
</comment>
<dbReference type="InterPro" id="IPR027417">
    <property type="entry name" value="P-loop_NTPase"/>
</dbReference>
<dbReference type="EC" id="2.7.4.-" evidence="4"/>
<dbReference type="Proteomes" id="UP001160334">
    <property type="component" value="Unassembled WGS sequence"/>
</dbReference>
<name>A0ABT6M9H0_9NOCA</name>
<proteinExistence type="inferred from homology"/>
<dbReference type="InterPro" id="IPR016898">
    <property type="entry name" value="Polyphosphate_phosphotransfera"/>
</dbReference>
<dbReference type="PANTHER" id="PTHR34383:SF1">
    <property type="entry name" value="ADP-POLYPHOSPHATE PHOSPHOTRANSFERASE"/>
    <property type="match status" value="1"/>
</dbReference>
<keyword evidence="2 4" id="KW-0808">Transferase</keyword>
<protein>
    <recommendedName>
        <fullName evidence="4">ADP/GDP-polyphosphate phosphotransferase</fullName>
        <ecNumber evidence="4">2.7.4.-</ecNumber>
    </recommendedName>
    <alternativeName>
        <fullName evidence="4">Polyphosphate kinase PPK2</fullName>
    </alternativeName>
</protein>
<evidence type="ECO:0000313" key="8">
    <source>
        <dbReference type="Proteomes" id="UP001160334"/>
    </source>
</evidence>
<feature type="region of interest" description="Disordered" evidence="5">
    <location>
        <begin position="283"/>
        <end position="304"/>
    </location>
</feature>
<organism evidence="7 8">
    <name type="scientific">Prescottella agglutinans</name>
    <dbReference type="NCBI Taxonomy" id="1644129"/>
    <lineage>
        <taxon>Bacteria</taxon>
        <taxon>Bacillati</taxon>
        <taxon>Actinomycetota</taxon>
        <taxon>Actinomycetes</taxon>
        <taxon>Mycobacteriales</taxon>
        <taxon>Nocardiaceae</taxon>
        <taxon>Prescottella</taxon>
    </lineage>
</organism>
<comment type="subunit">
    <text evidence="4">Homotetramer.</text>
</comment>
<dbReference type="PANTHER" id="PTHR34383">
    <property type="entry name" value="POLYPHOSPHATE:AMP PHOSPHOTRANSFERASE-RELATED"/>
    <property type="match status" value="1"/>
</dbReference>
<dbReference type="EMBL" id="JARXVC010000004">
    <property type="protein sequence ID" value="MDH6280963.1"/>
    <property type="molecule type" value="Genomic_DNA"/>
</dbReference>
<evidence type="ECO:0000256" key="2">
    <source>
        <dbReference type="ARBA" id="ARBA00022679"/>
    </source>
</evidence>
<sequence length="304" mass="34618">MSDGLAEDQETADLVTGTLMGSKPKKHKADAGTTPNRSVELDHPTPEVADSDVPRMTNKDYRQHLRSLHAELVSLQEWVKTSGAKICVVFEGRDTAGKGGVIKAITERVSPRVFRVVALPAPTEREKSQIYMQRYIPHLPAAGEVVIFDRSWYNRAGVEVVMGFCTPAQTRQFLEIVPTVERAIVDSGIVLLKYWLEVSEEEQTLRLQDRIDDPRKYWKLSDLDLLSYSRWFDYSRARDAMFRYTDTGWAPWYLVRTDDKRQGRLNVISHLLSQIPYEPLQAPDVTLPQRQDPGDYTDPGLALN</sequence>
<evidence type="ECO:0000256" key="5">
    <source>
        <dbReference type="SAM" id="MobiDB-lite"/>
    </source>
</evidence>
<keyword evidence="3 4" id="KW-0418">Kinase</keyword>
<evidence type="ECO:0000256" key="4">
    <source>
        <dbReference type="RuleBase" id="RU369062"/>
    </source>
</evidence>
<dbReference type="PIRSF" id="PIRSF028756">
    <property type="entry name" value="PPK2_prd"/>
    <property type="match status" value="1"/>
</dbReference>
<comment type="function">
    <text evidence="4">Uses inorganic polyphosphate (polyP) as a donor to convert GDP to GTP or ADP to ATP.</text>
</comment>
<keyword evidence="8" id="KW-1185">Reference proteome</keyword>
<evidence type="ECO:0000313" key="7">
    <source>
        <dbReference type="EMBL" id="MDH6280963.1"/>
    </source>
</evidence>
<dbReference type="SUPFAM" id="SSF52540">
    <property type="entry name" value="P-loop containing nucleoside triphosphate hydrolases"/>
    <property type="match status" value="1"/>
</dbReference>
<evidence type="ECO:0000256" key="1">
    <source>
        <dbReference type="ARBA" id="ARBA00009924"/>
    </source>
</evidence>